<dbReference type="AlphaFoldDB" id="A0A326TXF5"/>
<gene>
    <name evidence="2" type="ORF">EI42_05630</name>
</gene>
<accession>A0A326TXF5</accession>
<name>A0A326TXF5_THEHA</name>
<dbReference type="Proteomes" id="UP000248806">
    <property type="component" value="Unassembled WGS sequence"/>
</dbReference>
<evidence type="ECO:0000259" key="1">
    <source>
        <dbReference type="Pfam" id="PF09076"/>
    </source>
</evidence>
<dbReference type="RefSeq" id="WP_170142959.1">
    <property type="nucleotide sequence ID" value="NZ_BIFX01000002.1"/>
</dbReference>
<keyword evidence="3" id="KW-1185">Reference proteome</keyword>
<dbReference type="Pfam" id="PF09076">
    <property type="entry name" value="Crystall_2"/>
    <property type="match status" value="1"/>
</dbReference>
<dbReference type="Gene3D" id="2.60.20.30">
    <property type="match status" value="1"/>
</dbReference>
<dbReference type="EMBL" id="QKUF01000036">
    <property type="protein sequence ID" value="PZW21094.1"/>
    <property type="molecule type" value="Genomic_DNA"/>
</dbReference>
<evidence type="ECO:0000313" key="2">
    <source>
        <dbReference type="EMBL" id="PZW21094.1"/>
    </source>
</evidence>
<comment type="caution">
    <text evidence="2">The sequence shown here is derived from an EMBL/GenBank/DDBJ whole genome shotgun (WGS) entry which is preliminary data.</text>
</comment>
<organism evidence="2 3">
    <name type="scientific">Thermosporothrix hazakensis</name>
    <dbReference type="NCBI Taxonomy" id="644383"/>
    <lineage>
        <taxon>Bacteria</taxon>
        <taxon>Bacillati</taxon>
        <taxon>Chloroflexota</taxon>
        <taxon>Ktedonobacteria</taxon>
        <taxon>Ktedonobacterales</taxon>
        <taxon>Thermosporotrichaceae</taxon>
        <taxon>Thermosporothrix</taxon>
    </lineage>
</organism>
<dbReference type="InterPro" id="IPR015791">
    <property type="entry name" value="Antimic/Inh_G_crystallin-like"/>
</dbReference>
<sequence length="117" mass="13720">MQPYTNRVYNCVYPNEYLVFFNAGPLVCFANNGELDVHLYNVYQVDSGNNSGEFNFCHTPYRPDAVCGTIRFASYTTYYPPTGLYWNVLKDHREIRDKELNNSIFLSGELQYVFQMR</sequence>
<protein>
    <submittedName>
        <fullName evidence="2">Beta/gamma crystallin</fullName>
    </submittedName>
</protein>
<proteinExistence type="predicted"/>
<feature type="domain" description="Streptomyces killer toxin-like beta/gamma crystallin" evidence="1">
    <location>
        <begin position="27"/>
        <end position="56"/>
    </location>
</feature>
<reference evidence="2 3" key="1">
    <citation type="submission" date="2018-06" db="EMBL/GenBank/DDBJ databases">
        <title>Genomic Encyclopedia of Archaeal and Bacterial Type Strains, Phase II (KMG-II): from individual species to whole genera.</title>
        <authorList>
            <person name="Goeker M."/>
        </authorList>
    </citation>
    <scope>NUCLEOTIDE SEQUENCE [LARGE SCALE GENOMIC DNA]</scope>
    <source>
        <strain evidence="2 3">ATCC BAA-1881</strain>
    </source>
</reference>
<evidence type="ECO:0000313" key="3">
    <source>
        <dbReference type="Proteomes" id="UP000248806"/>
    </source>
</evidence>
<dbReference type="InterPro" id="IPR015161">
    <property type="entry name" value="Sklp_toxin_b/g_crystallin"/>
</dbReference>